<accession>M3GUE2</accession>
<evidence type="ECO:0000313" key="2">
    <source>
        <dbReference type="Proteomes" id="UP000011776"/>
    </source>
</evidence>
<dbReference type="GO" id="GO:0016874">
    <property type="term" value="F:ligase activity"/>
    <property type="evidence" value="ECO:0007669"/>
    <property type="project" value="UniProtKB-KW"/>
</dbReference>
<comment type="caution">
    <text evidence="1">The sequence shown here is derived from an EMBL/GenBank/DDBJ whole genome shotgun (WGS) entry which is preliminary data.</text>
</comment>
<keyword evidence="1" id="KW-0436">Ligase</keyword>
<dbReference type="BioCyc" id="LINT1001599:G11K9-2417-MONOMER"/>
<name>M3GUE2_LEPIR</name>
<proteinExistence type="predicted"/>
<dbReference type="SUPFAM" id="SSF52374">
    <property type="entry name" value="Nucleotidylyl transferase"/>
    <property type="match status" value="1"/>
</dbReference>
<organism evidence="1 2">
    <name type="scientific">Leptospira interrogans serovar Grippotyphosa str. LT2186</name>
    <dbReference type="NCBI Taxonomy" id="1001599"/>
    <lineage>
        <taxon>Bacteria</taxon>
        <taxon>Pseudomonadati</taxon>
        <taxon>Spirochaetota</taxon>
        <taxon>Spirochaetia</taxon>
        <taxon>Leptospirales</taxon>
        <taxon>Leptospiraceae</taxon>
        <taxon>Leptospira</taxon>
    </lineage>
</organism>
<dbReference type="AlphaFoldDB" id="M3GUE2"/>
<gene>
    <name evidence="1" type="ORF">LEP1GSC151_1363</name>
</gene>
<sequence>MSETQKENPYSSTVLLPKTDFPMKADLAKREPAQIQSWKSGQIFRKMKEQRKGKKNLFFTTVLRMRTEIFTLDTHSIRS</sequence>
<reference evidence="1 2" key="1">
    <citation type="submission" date="2013-02" db="EMBL/GenBank/DDBJ databases">
        <authorList>
            <person name="Harkins D.M."/>
            <person name="Durkin A.S."/>
            <person name="Brinkac L.M."/>
            <person name="Haft D.H."/>
            <person name="Selengut J.D."/>
            <person name="Sanka R."/>
            <person name="DePew J."/>
            <person name="Purushe J."/>
            <person name="Tulsiani S.M."/>
            <person name="Graham G.C."/>
            <person name="Burns M.-A."/>
            <person name="Dohnt M.F."/>
            <person name="Smythe L.D."/>
            <person name="McKay D.B."/>
            <person name="Craig S.B."/>
            <person name="Vinetz J.M."/>
            <person name="Sutton G.G."/>
            <person name="Nierman W.C."/>
            <person name="Fouts D.E."/>
        </authorList>
    </citation>
    <scope>NUCLEOTIDE SEQUENCE [LARGE SCALE GENOMIC DNA]</scope>
    <source>
        <strain evidence="1 2">LT2186</strain>
    </source>
</reference>
<dbReference type="EMBL" id="AFME02000265">
    <property type="protein sequence ID" value="EMG10293.1"/>
    <property type="molecule type" value="Genomic_DNA"/>
</dbReference>
<dbReference type="Proteomes" id="UP000011776">
    <property type="component" value="Unassembled WGS sequence"/>
</dbReference>
<protein>
    <submittedName>
        <fullName evidence="1">Isoleucine--tRNA ligase domain protein</fullName>
    </submittedName>
</protein>
<evidence type="ECO:0000313" key="1">
    <source>
        <dbReference type="EMBL" id="EMG10293.1"/>
    </source>
</evidence>